<evidence type="ECO:0000313" key="4">
    <source>
        <dbReference type="Proteomes" id="UP000242763"/>
    </source>
</evidence>
<dbReference type="InterPro" id="IPR041649">
    <property type="entry name" value="NepR"/>
</dbReference>
<accession>A0A1I3Q5P7</accession>
<protein>
    <recommendedName>
        <fullName evidence="2">Anti-sigma factor NepR domain-containing protein</fullName>
    </recommendedName>
</protein>
<dbReference type="EMBL" id="FORF01000014">
    <property type="protein sequence ID" value="SFJ29554.1"/>
    <property type="molecule type" value="Genomic_DNA"/>
</dbReference>
<reference evidence="4" key="1">
    <citation type="submission" date="2016-10" db="EMBL/GenBank/DDBJ databases">
        <authorList>
            <person name="Varghese N."/>
            <person name="Submissions S."/>
        </authorList>
    </citation>
    <scope>NUCLEOTIDE SEQUENCE [LARGE SCALE GENOMIC DNA]</scope>
    <source>
        <strain evidence="4">DSM 21857</strain>
    </source>
</reference>
<feature type="domain" description="Anti-sigma factor NepR" evidence="2">
    <location>
        <begin position="26"/>
        <end position="59"/>
    </location>
</feature>
<dbReference type="Proteomes" id="UP000242763">
    <property type="component" value="Unassembled WGS sequence"/>
</dbReference>
<proteinExistence type="predicted"/>
<gene>
    <name evidence="3" type="ORF">SAMN03080618_02558</name>
</gene>
<evidence type="ECO:0000256" key="1">
    <source>
        <dbReference type="SAM" id="MobiDB-lite"/>
    </source>
</evidence>
<name>A0A1I3Q5P7_9HYPH</name>
<sequence>MKSMKMAAEISPNKAVNKTDPLGVHSEIGRKLKQYYDDLTSEEVPDRFAELLKQLEEQETTIDSTAGKGG</sequence>
<evidence type="ECO:0000259" key="2">
    <source>
        <dbReference type="Pfam" id="PF18557"/>
    </source>
</evidence>
<evidence type="ECO:0000313" key="3">
    <source>
        <dbReference type="EMBL" id="SFJ29554.1"/>
    </source>
</evidence>
<feature type="region of interest" description="Disordered" evidence="1">
    <location>
        <begin position="1"/>
        <end position="22"/>
    </location>
</feature>
<dbReference type="Pfam" id="PF18557">
    <property type="entry name" value="NepR"/>
    <property type="match status" value="1"/>
</dbReference>
<organism evidence="3 4">
    <name type="scientific">Aquamicrobium aerolatum DSM 21857</name>
    <dbReference type="NCBI Taxonomy" id="1121003"/>
    <lineage>
        <taxon>Bacteria</taxon>
        <taxon>Pseudomonadati</taxon>
        <taxon>Pseudomonadota</taxon>
        <taxon>Alphaproteobacteria</taxon>
        <taxon>Hyphomicrobiales</taxon>
        <taxon>Phyllobacteriaceae</taxon>
        <taxon>Aerobium</taxon>
    </lineage>
</organism>
<dbReference type="AlphaFoldDB" id="A0A1I3Q5P7"/>
<dbReference type="STRING" id="1121003.SAMN03080618_02558"/>
<keyword evidence="4" id="KW-1185">Reference proteome</keyword>